<evidence type="ECO:0000313" key="5">
    <source>
        <dbReference type="Proteomes" id="UP000230249"/>
    </source>
</evidence>
<dbReference type="PANTHER" id="PTHR15835:SF6">
    <property type="entry name" value="ZINC FINGER C3HC-TYPE PROTEIN 1"/>
    <property type="match status" value="1"/>
</dbReference>
<evidence type="ECO:0000256" key="1">
    <source>
        <dbReference type="ARBA" id="ARBA00004123"/>
    </source>
</evidence>
<dbReference type="EMBL" id="PEKT03000001">
    <property type="protein sequence ID" value="KAK8441917.1"/>
    <property type="molecule type" value="Genomic_DNA"/>
</dbReference>
<dbReference type="PANTHER" id="PTHR15835">
    <property type="entry name" value="NUCLEAR-INTERACTING PARTNER OF ALK"/>
    <property type="match status" value="1"/>
</dbReference>
<dbReference type="GO" id="GO:0008270">
    <property type="term" value="F:zinc ion binding"/>
    <property type="evidence" value="ECO:0007669"/>
    <property type="project" value="InterPro"/>
</dbReference>
<comment type="subcellular location">
    <subcellularLocation>
        <location evidence="1">Nucleus</location>
    </subcellularLocation>
</comment>
<dbReference type="AlphaFoldDB" id="A0AAW0VJ61"/>
<comment type="caution">
    <text evidence="4">The sequence shown here is derived from an EMBL/GenBank/DDBJ whole genome shotgun (WGS) entry which is preliminary data.</text>
</comment>
<name>A0AAW0VJ61_CANAR</name>
<evidence type="ECO:0000259" key="3">
    <source>
        <dbReference type="Pfam" id="PF07967"/>
    </source>
</evidence>
<feature type="domain" description="C3HC-type" evidence="3">
    <location>
        <begin position="91"/>
        <end position="243"/>
    </location>
</feature>
<organism evidence="4 5">
    <name type="scientific">Candidozyma auris</name>
    <name type="common">Yeast</name>
    <name type="synonym">Candida auris</name>
    <dbReference type="NCBI Taxonomy" id="498019"/>
    <lineage>
        <taxon>Eukaryota</taxon>
        <taxon>Fungi</taxon>
        <taxon>Dikarya</taxon>
        <taxon>Ascomycota</taxon>
        <taxon>Saccharomycotina</taxon>
        <taxon>Pichiomycetes</taxon>
        <taxon>Metschnikowiaceae</taxon>
        <taxon>Candidozyma</taxon>
    </lineage>
</organism>
<accession>A0AAW0VJ61</accession>
<dbReference type="Pfam" id="PF07967">
    <property type="entry name" value="zf-C3HC"/>
    <property type="match status" value="1"/>
</dbReference>
<reference evidence="4 5" key="2">
    <citation type="journal article" date="2018" name="Nat. Commun.">
        <title>Genomic insights into multidrug-resistance, mating and virulence in Candida auris and related emerging species.</title>
        <authorList>
            <person name="Munoz J.F."/>
            <person name="Gade L."/>
            <person name="Chow N.A."/>
            <person name="Loparev V.N."/>
            <person name="Juieng P."/>
            <person name="Berkow E.L."/>
            <person name="Farrer R.A."/>
            <person name="Litvintseva A.P."/>
            <person name="Cuomo C.A."/>
        </authorList>
    </citation>
    <scope>GENOME REANNOTATION</scope>
    <source>
        <strain evidence="4 5">B8441</strain>
    </source>
</reference>
<gene>
    <name evidence="4" type="ORF">B9J08_00233</name>
</gene>
<dbReference type="InterPro" id="IPR012935">
    <property type="entry name" value="NuBaID_N"/>
</dbReference>
<sequence>MQLAEVAEGTPRVLKQYLKVFESPSSQIQEDSQRLHSAPVTPTKYESHPEIQFFRSVKTKHHYAYHKSKLSLSSAEQKSNHMSSKNLGFEPFDRDQLLDRLKTFNALNWQVPAGKNPGIQLNELLCASYGWVCQSVARSRISKNHLKCTKCGSELILRFNAEEEQPEFAPFHFDLEDIQAVNLNLKAQYTHQVQSIGHSTSCPWTKVSTPIDTVYYLTPYLASTNAQLIKQYTKNLRSLFDNFAILQEHAGFLSRLSPISSRLHNAPEFCRISNEWLLSTYYSSDKENVGTILSKTCPLWLYFVAAMGWDLFTQDFNGQTVLLMICQSCNQRIFLEKSSTTGRGTAGDDNQPKALTPCQYTATISNGVLNFSNEYLDEVIEDENEDPFFEHKSWCCQVREMAGQSYLQYFVSMILSSEDYIGPKGEYLTDRDDTFDMEVDVTPKISKRKASFDLQEELEKFKRLRKPYFAE</sequence>
<evidence type="ECO:0000313" key="4">
    <source>
        <dbReference type="EMBL" id="KAK8441917.1"/>
    </source>
</evidence>
<keyword evidence="5" id="KW-1185">Reference proteome</keyword>
<protein>
    <recommendedName>
        <fullName evidence="3">C3HC-type domain-containing protein</fullName>
    </recommendedName>
</protein>
<dbReference type="GO" id="GO:0005634">
    <property type="term" value="C:nucleus"/>
    <property type="evidence" value="ECO:0007669"/>
    <property type="project" value="UniProtKB-SubCell"/>
</dbReference>
<evidence type="ECO:0000256" key="2">
    <source>
        <dbReference type="ARBA" id="ARBA00023242"/>
    </source>
</evidence>
<proteinExistence type="predicted"/>
<dbReference type="Proteomes" id="UP000230249">
    <property type="component" value="Unassembled WGS sequence"/>
</dbReference>
<reference evidence="4 5" key="1">
    <citation type="journal article" date="2017" name="Clin. Infect. Dis.">
        <title>Simultaneous emergence of multidrug-resistant Candida auris on 3 continents confirmed by whole-genome sequencing and epidemiological analyses.</title>
        <authorList>
            <person name="Lockhart S.R."/>
            <person name="Etienne K.A."/>
            <person name="Vallabhaneni S."/>
            <person name="Farooqi J."/>
            <person name="Chowdhary A."/>
            <person name="Govender N.P."/>
            <person name="Colombo A.L."/>
            <person name="Calvo B."/>
            <person name="Cuomo C.A."/>
            <person name="Desjardins C.A."/>
            <person name="Berkow E.L."/>
            <person name="Castanheira M."/>
            <person name="Magobo R.E."/>
            <person name="Jabeen K."/>
            <person name="Asghar R.J."/>
            <person name="Meis J.F."/>
            <person name="Jackson B."/>
            <person name="Chiller T."/>
            <person name="Litvintseva A.P."/>
        </authorList>
    </citation>
    <scope>NUCLEOTIDE SEQUENCE [LARGE SCALE GENOMIC DNA]</scope>
    <source>
        <strain evidence="4 5">B8441</strain>
    </source>
</reference>
<keyword evidence="2" id="KW-0539">Nucleus</keyword>